<comment type="caution">
    <text evidence="2">The sequence shown here is derived from an EMBL/GenBank/DDBJ whole genome shotgun (WGS) entry which is preliminary data.</text>
</comment>
<proteinExistence type="predicted"/>
<evidence type="ECO:0000313" key="2">
    <source>
        <dbReference type="EMBL" id="OAE25540.1"/>
    </source>
</evidence>
<evidence type="ECO:0000313" key="3">
    <source>
        <dbReference type="Proteomes" id="UP000077202"/>
    </source>
</evidence>
<evidence type="ECO:0000256" key="1">
    <source>
        <dbReference type="SAM" id="MobiDB-lite"/>
    </source>
</evidence>
<organism evidence="2 3">
    <name type="scientific">Marchantia polymorpha subsp. ruderalis</name>
    <dbReference type="NCBI Taxonomy" id="1480154"/>
    <lineage>
        <taxon>Eukaryota</taxon>
        <taxon>Viridiplantae</taxon>
        <taxon>Streptophyta</taxon>
        <taxon>Embryophyta</taxon>
        <taxon>Marchantiophyta</taxon>
        <taxon>Marchantiopsida</taxon>
        <taxon>Marchantiidae</taxon>
        <taxon>Marchantiales</taxon>
        <taxon>Marchantiaceae</taxon>
        <taxon>Marchantia</taxon>
    </lineage>
</organism>
<keyword evidence="3" id="KW-1185">Reference proteome</keyword>
<accession>A0A176VXL0</accession>
<dbReference type="AlphaFoldDB" id="A0A176VXL0"/>
<gene>
    <name evidence="2" type="ORF">AXG93_1543s1570</name>
</gene>
<protein>
    <submittedName>
        <fullName evidence="2">Uncharacterized protein</fullName>
    </submittedName>
</protein>
<reference evidence="2" key="1">
    <citation type="submission" date="2016-03" db="EMBL/GenBank/DDBJ databases">
        <title>Mechanisms controlling the formation of the plant cell surface in tip-growing cells are functionally conserved among land plants.</title>
        <authorList>
            <person name="Honkanen S."/>
            <person name="Jones V.A."/>
            <person name="Morieri G."/>
            <person name="Champion C."/>
            <person name="Hetherington A.J."/>
            <person name="Kelly S."/>
            <person name="Saint-Marcoux D."/>
            <person name="Proust H."/>
            <person name="Prescott H."/>
            <person name="Dolan L."/>
        </authorList>
    </citation>
    <scope>NUCLEOTIDE SEQUENCE [LARGE SCALE GENOMIC DNA]</scope>
    <source>
        <tissue evidence="2">Whole gametophyte</tissue>
    </source>
</reference>
<dbReference type="Proteomes" id="UP000077202">
    <property type="component" value="Unassembled WGS sequence"/>
</dbReference>
<feature type="region of interest" description="Disordered" evidence="1">
    <location>
        <begin position="1"/>
        <end position="36"/>
    </location>
</feature>
<sequence>MENRRRVGNKGFHHYSSESQRLPRDITGGGGPVLDPAEEQQANWRTLNLAVHLLFEREHSILSALCVFTPSQVGVVLEEVRMEAGGPEMRILGLTVPLEGTQGRWVEDDDPYAMDEPTLDTGGIQEEARASLQGDDSVPK</sequence>
<feature type="region of interest" description="Disordered" evidence="1">
    <location>
        <begin position="102"/>
        <end position="123"/>
    </location>
</feature>
<name>A0A176VXL0_MARPO</name>
<feature type="compositionally biased region" description="Basic residues" evidence="1">
    <location>
        <begin position="1"/>
        <end position="13"/>
    </location>
</feature>
<dbReference type="EMBL" id="LVLJ01002329">
    <property type="protein sequence ID" value="OAE25540.1"/>
    <property type="molecule type" value="Genomic_DNA"/>
</dbReference>